<reference evidence="2 3" key="1">
    <citation type="submission" date="2020-12" db="EMBL/GenBank/DDBJ databases">
        <title>Concerted genomic and epigenomic changes stabilize Arabidopsis allopolyploids.</title>
        <authorList>
            <person name="Chen Z."/>
        </authorList>
    </citation>
    <scope>NUCLEOTIDE SEQUENCE [LARGE SCALE GENOMIC DNA]</scope>
    <source>
        <strain evidence="2">Allo738</strain>
        <tissue evidence="2">Leaf</tissue>
    </source>
</reference>
<dbReference type="AlphaFoldDB" id="A0A8T1Z2K2"/>
<dbReference type="Proteomes" id="UP000694240">
    <property type="component" value="Chromosome 11"/>
</dbReference>
<comment type="caution">
    <text evidence="2">The sequence shown here is derived from an EMBL/GenBank/DDBJ whole genome shotgun (WGS) entry which is preliminary data.</text>
</comment>
<feature type="region of interest" description="Disordered" evidence="1">
    <location>
        <begin position="168"/>
        <end position="187"/>
    </location>
</feature>
<proteinExistence type="predicted"/>
<sequence length="195" mass="21653">MIELGSDQPPPFTELVRRTCTRKDGIFIDERAKYLVIDVEEVVKLMTSDEGSLNSVNETDSTTATPTHILLNQEYLKTVSTSLQHNLDMDMRISCLEKNSETVNINVETLKAGMTTLKDDIVSEFKDEMAATRASLQVILQALGVNSATPQQVNHTQPYVPTEMSPNPTVQNATMPNYASTPPMTTAQQAAFEEW</sequence>
<dbReference type="EMBL" id="JAEFBK010000011">
    <property type="protein sequence ID" value="KAG7552373.1"/>
    <property type="molecule type" value="Genomic_DNA"/>
</dbReference>
<evidence type="ECO:0000313" key="2">
    <source>
        <dbReference type="EMBL" id="KAG7552373.1"/>
    </source>
</evidence>
<protein>
    <submittedName>
        <fullName evidence="2">Uncharacterized protein</fullName>
    </submittedName>
</protein>
<accession>A0A8T1Z2K2</accession>
<name>A0A8T1Z2K2_9BRAS</name>
<organism evidence="2 3">
    <name type="scientific">Arabidopsis thaliana x Arabidopsis arenosa</name>
    <dbReference type="NCBI Taxonomy" id="1240361"/>
    <lineage>
        <taxon>Eukaryota</taxon>
        <taxon>Viridiplantae</taxon>
        <taxon>Streptophyta</taxon>
        <taxon>Embryophyta</taxon>
        <taxon>Tracheophyta</taxon>
        <taxon>Spermatophyta</taxon>
        <taxon>Magnoliopsida</taxon>
        <taxon>eudicotyledons</taxon>
        <taxon>Gunneridae</taxon>
        <taxon>Pentapetalae</taxon>
        <taxon>rosids</taxon>
        <taxon>malvids</taxon>
        <taxon>Brassicales</taxon>
        <taxon>Brassicaceae</taxon>
        <taxon>Camelineae</taxon>
        <taxon>Arabidopsis</taxon>
    </lineage>
</organism>
<evidence type="ECO:0000256" key="1">
    <source>
        <dbReference type="SAM" id="MobiDB-lite"/>
    </source>
</evidence>
<gene>
    <name evidence="2" type="ORF">ISN45_Aa06g029740</name>
</gene>
<evidence type="ECO:0000313" key="3">
    <source>
        <dbReference type="Proteomes" id="UP000694240"/>
    </source>
</evidence>
<keyword evidence="3" id="KW-1185">Reference proteome</keyword>